<proteinExistence type="predicted"/>
<feature type="transmembrane region" description="Helical" evidence="1">
    <location>
        <begin position="292"/>
        <end position="313"/>
    </location>
</feature>
<gene>
    <name evidence="2" type="ORF">KUF71_025336</name>
</gene>
<comment type="caution">
    <text evidence="2">The sequence shown here is derived from an EMBL/GenBank/DDBJ whole genome shotgun (WGS) entry which is preliminary data.</text>
</comment>
<keyword evidence="1" id="KW-1133">Transmembrane helix</keyword>
<feature type="transmembrane region" description="Helical" evidence="1">
    <location>
        <begin position="178"/>
        <end position="199"/>
    </location>
</feature>
<dbReference type="EMBL" id="JAHWGI010001419">
    <property type="protein sequence ID" value="KAK3931205.1"/>
    <property type="molecule type" value="Genomic_DNA"/>
</dbReference>
<dbReference type="Proteomes" id="UP001219518">
    <property type="component" value="Unassembled WGS sequence"/>
</dbReference>
<organism evidence="2 3">
    <name type="scientific">Frankliniella fusca</name>
    <dbReference type="NCBI Taxonomy" id="407009"/>
    <lineage>
        <taxon>Eukaryota</taxon>
        <taxon>Metazoa</taxon>
        <taxon>Ecdysozoa</taxon>
        <taxon>Arthropoda</taxon>
        <taxon>Hexapoda</taxon>
        <taxon>Insecta</taxon>
        <taxon>Pterygota</taxon>
        <taxon>Neoptera</taxon>
        <taxon>Paraneoptera</taxon>
        <taxon>Thysanoptera</taxon>
        <taxon>Terebrantia</taxon>
        <taxon>Thripoidea</taxon>
        <taxon>Thripidae</taxon>
        <taxon>Frankliniella</taxon>
    </lineage>
</organism>
<reference evidence="2" key="2">
    <citation type="journal article" date="2023" name="BMC Genomics">
        <title>Pest status, molecular evolution, and epigenetic factors derived from the genome assembly of Frankliniella fusca, a thysanopteran phytovirus vector.</title>
        <authorList>
            <person name="Catto M.A."/>
            <person name="Labadie P.E."/>
            <person name="Jacobson A.L."/>
            <person name="Kennedy G.G."/>
            <person name="Srinivasan R."/>
            <person name="Hunt B.G."/>
        </authorList>
    </citation>
    <scope>NUCLEOTIDE SEQUENCE</scope>
    <source>
        <strain evidence="2">PL_HMW_Pooled</strain>
    </source>
</reference>
<sequence length="349" mass="39008">MQFLMGSWVQHWARQWRAMLVLLSVLGLNCTRGWPPRPSRALRCYGGLLALFRVPKGVIVFVETASSGYSHSGETSGKEEYGRLLVLYDLAVKGVVSVLAQAMMLWRGGEDIHRLTQHTLLYSRIASPSSATGALALVAPMYALGLALTTFITVHVMASEGTIRDVLNYVLADLAPTFFVVMYCTMQLLLITQSAIFAADESQHVMMWISDASASATQPLALLRELRKLRVRQQVLHDMLLHCNEAFGWCILSSLLCMVIEIVLCLYLSVAYFQLQVTKSGAKTPLLLNPWLNLWGALQLASLMGMCVLGQWLSKILKSFTQQLRLQDNRPGIFNLLYFDFSTLKSVRI</sequence>
<keyword evidence="3" id="KW-1185">Reference proteome</keyword>
<accession>A0AAE1LTI8</accession>
<evidence type="ECO:0000256" key="1">
    <source>
        <dbReference type="SAM" id="Phobius"/>
    </source>
</evidence>
<dbReference type="AlphaFoldDB" id="A0AAE1LTI8"/>
<feature type="transmembrane region" description="Helical" evidence="1">
    <location>
        <begin position="246"/>
        <end position="272"/>
    </location>
</feature>
<reference evidence="2" key="1">
    <citation type="submission" date="2021-07" db="EMBL/GenBank/DDBJ databases">
        <authorList>
            <person name="Catto M.A."/>
            <person name="Jacobson A."/>
            <person name="Kennedy G."/>
            <person name="Labadie P."/>
            <person name="Hunt B.G."/>
            <person name="Srinivasan R."/>
        </authorList>
    </citation>
    <scope>NUCLEOTIDE SEQUENCE</scope>
    <source>
        <strain evidence="2">PL_HMW_Pooled</strain>
        <tissue evidence="2">Head</tissue>
    </source>
</reference>
<evidence type="ECO:0000313" key="2">
    <source>
        <dbReference type="EMBL" id="KAK3931205.1"/>
    </source>
</evidence>
<name>A0AAE1LTI8_9NEOP</name>
<keyword evidence="1" id="KW-0812">Transmembrane</keyword>
<keyword evidence="1" id="KW-0472">Membrane</keyword>
<protein>
    <submittedName>
        <fullName evidence="2">Peroxisomal multifunctional enzyme type 2</fullName>
    </submittedName>
</protein>
<feature type="transmembrane region" description="Helical" evidence="1">
    <location>
        <begin position="134"/>
        <end position="158"/>
    </location>
</feature>
<evidence type="ECO:0000313" key="3">
    <source>
        <dbReference type="Proteomes" id="UP001219518"/>
    </source>
</evidence>